<dbReference type="Proteomes" id="UP000516437">
    <property type="component" value="Chromosome 1"/>
</dbReference>
<reference evidence="7 8" key="1">
    <citation type="journal article" date="2019" name="Plant Biotechnol. J.">
        <title>The red bayberry genome and genetic basis of sex determination.</title>
        <authorList>
            <person name="Jia H.M."/>
            <person name="Jia H.J."/>
            <person name="Cai Q.L."/>
            <person name="Wang Y."/>
            <person name="Zhao H.B."/>
            <person name="Yang W.F."/>
            <person name="Wang G.Y."/>
            <person name="Li Y.H."/>
            <person name="Zhan D.L."/>
            <person name="Shen Y.T."/>
            <person name="Niu Q.F."/>
            <person name="Chang L."/>
            <person name="Qiu J."/>
            <person name="Zhao L."/>
            <person name="Xie H.B."/>
            <person name="Fu W.Y."/>
            <person name="Jin J."/>
            <person name="Li X.W."/>
            <person name="Jiao Y."/>
            <person name="Zhou C.C."/>
            <person name="Tu T."/>
            <person name="Chai C.Y."/>
            <person name="Gao J.L."/>
            <person name="Fan L.J."/>
            <person name="van de Weg E."/>
            <person name="Wang J.Y."/>
            <person name="Gao Z.S."/>
        </authorList>
    </citation>
    <scope>NUCLEOTIDE SEQUENCE [LARGE SCALE GENOMIC DNA]</scope>
    <source>
        <tissue evidence="7">Leaves</tissue>
    </source>
</reference>
<organism evidence="7 8">
    <name type="scientific">Morella rubra</name>
    <name type="common">Chinese bayberry</name>
    <dbReference type="NCBI Taxonomy" id="262757"/>
    <lineage>
        <taxon>Eukaryota</taxon>
        <taxon>Viridiplantae</taxon>
        <taxon>Streptophyta</taxon>
        <taxon>Embryophyta</taxon>
        <taxon>Tracheophyta</taxon>
        <taxon>Spermatophyta</taxon>
        <taxon>Magnoliopsida</taxon>
        <taxon>eudicotyledons</taxon>
        <taxon>Gunneridae</taxon>
        <taxon>Pentapetalae</taxon>
        <taxon>rosids</taxon>
        <taxon>fabids</taxon>
        <taxon>Fagales</taxon>
        <taxon>Myricaceae</taxon>
        <taxon>Morella</taxon>
    </lineage>
</organism>
<evidence type="ECO:0000256" key="6">
    <source>
        <dbReference type="RuleBase" id="RU367044"/>
    </source>
</evidence>
<keyword evidence="8" id="KW-1185">Reference proteome</keyword>
<proteinExistence type="inferred from homology"/>
<sequence length="111" mass="12876">MSPFYRNTALLLVPLVLFLTTFDLVAGRAASFTDIHVQMFNNLTSGSDLTVHCKSRDDDLGVHVVRFPKGFYEFEFSINFQETTLFFCSFRWPNAFHWFDIYSFTGTLAMH</sequence>
<dbReference type="OrthoDB" id="1900999at2759"/>
<dbReference type="AlphaFoldDB" id="A0A6A1WSE8"/>
<accession>A0A6A1WSE8</accession>
<dbReference type="EMBL" id="RXIC02000019">
    <property type="protein sequence ID" value="KAB1227573.1"/>
    <property type="molecule type" value="Genomic_DNA"/>
</dbReference>
<dbReference type="PANTHER" id="PTHR31232">
    <property type="match status" value="1"/>
</dbReference>
<feature type="chain" id="PRO_5025708470" description="S-protein homolog" evidence="6">
    <location>
        <begin position="28"/>
        <end position="111"/>
    </location>
</feature>
<dbReference type="PANTHER" id="PTHR31232:SF149">
    <property type="entry name" value="S-PROTEIN HOMOLOG"/>
    <property type="match status" value="1"/>
</dbReference>
<comment type="caution">
    <text evidence="7">The sequence shown here is derived from an EMBL/GenBank/DDBJ whole genome shotgun (WGS) entry which is preliminary data.</text>
</comment>
<evidence type="ECO:0000313" key="7">
    <source>
        <dbReference type="EMBL" id="KAB1227573.1"/>
    </source>
</evidence>
<evidence type="ECO:0000256" key="3">
    <source>
        <dbReference type="ARBA" id="ARBA00022471"/>
    </source>
</evidence>
<comment type="similarity">
    <text evidence="2 6">Belongs to the plant self-incompatibility (S1) protein family.</text>
</comment>
<feature type="signal peptide" evidence="6">
    <location>
        <begin position="1"/>
        <end position="27"/>
    </location>
</feature>
<dbReference type="InterPro" id="IPR010264">
    <property type="entry name" value="Self-incomp_S1"/>
</dbReference>
<keyword evidence="3 6" id="KW-0713">Self-incompatibility</keyword>
<keyword evidence="4 6" id="KW-0964">Secreted</keyword>
<comment type="subcellular location">
    <subcellularLocation>
        <location evidence="1 6">Secreted</location>
    </subcellularLocation>
</comment>
<name>A0A6A1WSE8_9ROSI</name>
<protein>
    <recommendedName>
        <fullName evidence="6">S-protein homolog</fullName>
    </recommendedName>
</protein>
<keyword evidence="5 6" id="KW-0732">Signal</keyword>
<dbReference type="Pfam" id="PF05938">
    <property type="entry name" value="Self-incomp_S1"/>
    <property type="match status" value="1"/>
</dbReference>
<gene>
    <name evidence="7" type="ORF">CJ030_MR1G019967</name>
</gene>
<evidence type="ECO:0000256" key="2">
    <source>
        <dbReference type="ARBA" id="ARBA00005581"/>
    </source>
</evidence>
<evidence type="ECO:0000256" key="1">
    <source>
        <dbReference type="ARBA" id="ARBA00004613"/>
    </source>
</evidence>
<dbReference type="GO" id="GO:0005576">
    <property type="term" value="C:extracellular region"/>
    <property type="evidence" value="ECO:0007669"/>
    <property type="project" value="UniProtKB-SubCell"/>
</dbReference>
<evidence type="ECO:0000313" key="8">
    <source>
        <dbReference type="Proteomes" id="UP000516437"/>
    </source>
</evidence>
<evidence type="ECO:0000256" key="5">
    <source>
        <dbReference type="ARBA" id="ARBA00022729"/>
    </source>
</evidence>
<evidence type="ECO:0000256" key="4">
    <source>
        <dbReference type="ARBA" id="ARBA00022525"/>
    </source>
</evidence>
<dbReference type="GO" id="GO:0060320">
    <property type="term" value="P:rejection of self pollen"/>
    <property type="evidence" value="ECO:0007669"/>
    <property type="project" value="UniProtKB-KW"/>
</dbReference>